<evidence type="ECO:0000259" key="5">
    <source>
        <dbReference type="Pfam" id="PF04542"/>
    </source>
</evidence>
<dbReference type="GO" id="GO:0006352">
    <property type="term" value="P:DNA-templated transcription initiation"/>
    <property type="evidence" value="ECO:0007669"/>
    <property type="project" value="InterPro"/>
</dbReference>
<dbReference type="InterPro" id="IPR013325">
    <property type="entry name" value="RNA_pol_sigma_r2"/>
</dbReference>
<dbReference type="GO" id="GO:0016987">
    <property type="term" value="F:sigma factor activity"/>
    <property type="evidence" value="ECO:0007669"/>
    <property type="project" value="UniProtKB-KW"/>
</dbReference>
<dbReference type="SUPFAM" id="SSF88659">
    <property type="entry name" value="Sigma3 and sigma4 domains of RNA polymerase sigma factors"/>
    <property type="match status" value="1"/>
</dbReference>
<dbReference type="CDD" id="cd06171">
    <property type="entry name" value="Sigma70_r4"/>
    <property type="match status" value="1"/>
</dbReference>
<feature type="domain" description="RNA polymerase sigma factor 70 region 4 type 2" evidence="6">
    <location>
        <begin position="107"/>
        <end position="157"/>
    </location>
</feature>
<dbReference type="STRING" id="927664.SAMN05421780_101237"/>
<dbReference type="InterPro" id="IPR036388">
    <property type="entry name" value="WH-like_DNA-bd_sf"/>
</dbReference>
<keyword evidence="3" id="KW-0731">Sigma factor</keyword>
<dbReference type="InterPro" id="IPR013324">
    <property type="entry name" value="RNA_pol_sigma_r3/r4-like"/>
</dbReference>
<keyword evidence="8" id="KW-1185">Reference proteome</keyword>
<dbReference type="PANTHER" id="PTHR43133">
    <property type="entry name" value="RNA POLYMERASE ECF-TYPE SIGMA FACTO"/>
    <property type="match status" value="1"/>
</dbReference>
<dbReference type="Proteomes" id="UP000199514">
    <property type="component" value="Unassembled WGS sequence"/>
</dbReference>
<dbReference type="GO" id="GO:0003677">
    <property type="term" value="F:DNA binding"/>
    <property type="evidence" value="ECO:0007669"/>
    <property type="project" value="InterPro"/>
</dbReference>
<keyword evidence="4" id="KW-0804">Transcription</keyword>
<sequence>MNKSGEFLSVVRQHKGIIYKIVNSYCADAEDRKDLAQEIIIQLWKSFEKYDTTFKYSTWIYRIALNVSISFLRKEVSRKKINNTINDNFFELSEQDISEQPESNLTILQVAIFQLKELDKALILLYLEEKSYKEISEILGISETNISTKISRIKQLLKQKITHLQNT</sequence>
<comment type="similarity">
    <text evidence="1">Belongs to the sigma-70 factor family. ECF subfamily.</text>
</comment>
<accession>A0A1I1DI48</accession>
<dbReference type="EMBL" id="FOLE01000001">
    <property type="protein sequence ID" value="SFB74591.1"/>
    <property type="molecule type" value="Genomic_DNA"/>
</dbReference>
<evidence type="ECO:0000256" key="3">
    <source>
        <dbReference type="ARBA" id="ARBA00023082"/>
    </source>
</evidence>
<dbReference type="InterPro" id="IPR013249">
    <property type="entry name" value="RNA_pol_sigma70_r4_t2"/>
</dbReference>
<evidence type="ECO:0000256" key="4">
    <source>
        <dbReference type="ARBA" id="ARBA00023163"/>
    </source>
</evidence>
<evidence type="ECO:0000313" key="8">
    <source>
        <dbReference type="Proteomes" id="UP000199514"/>
    </source>
</evidence>
<dbReference type="NCBIfam" id="TIGR02937">
    <property type="entry name" value="sigma70-ECF"/>
    <property type="match status" value="1"/>
</dbReference>
<evidence type="ECO:0000256" key="2">
    <source>
        <dbReference type="ARBA" id="ARBA00023015"/>
    </source>
</evidence>
<dbReference type="OrthoDB" id="9780326at2"/>
<protein>
    <submittedName>
        <fullName evidence="7">RNA polymerase sigma-70 factor, ECF subfamily</fullName>
    </submittedName>
</protein>
<name>A0A1I1DI48_9BACT</name>
<organism evidence="7 8">
    <name type="scientific">Flexibacter flexilis DSM 6793</name>
    <dbReference type="NCBI Taxonomy" id="927664"/>
    <lineage>
        <taxon>Bacteria</taxon>
        <taxon>Pseudomonadati</taxon>
        <taxon>Bacteroidota</taxon>
        <taxon>Cytophagia</taxon>
        <taxon>Cytophagales</taxon>
        <taxon>Flexibacteraceae</taxon>
        <taxon>Flexibacter</taxon>
    </lineage>
</organism>
<dbReference type="Gene3D" id="1.10.10.10">
    <property type="entry name" value="Winged helix-like DNA-binding domain superfamily/Winged helix DNA-binding domain"/>
    <property type="match status" value="1"/>
</dbReference>
<reference evidence="7 8" key="1">
    <citation type="submission" date="2016-10" db="EMBL/GenBank/DDBJ databases">
        <authorList>
            <person name="de Groot N.N."/>
        </authorList>
    </citation>
    <scope>NUCLEOTIDE SEQUENCE [LARGE SCALE GENOMIC DNA]</scope>
    <source>
        <strain evidence="7 8">DSM 6793</strain>
    </source>
</reference>
<dbReference type="PANTHER" id="PTHR43133:SF45">
    <property type="entry name" value="RNA POLYMERASE ECF-TYPE SIGMA FACTOR"/>
    <property type="match status" value="1"/>
</dbReference>
<dbReference type="InterPro" id="IPR039425">
    <property type="entry name" value="RNA_pol_sigma-70-like"/>
</dbReference>
<evidence type="ECO:0000259" key="6">
    <source>
        <dbReference type="Pfam" id="PF08281"/>
    </source>
</evidence>
<gene>
    <name evidence="7" type="ORF">SAMN05421780_101237</name>
</gene>
<dbReference type="Pfam" id="PF08281">
    <property type="entry name" value="Sigma70_r4_2"/>
    <property type="match status" value="1"/>
</dbReference>
<dbReference type="RefSeq" id="WP_091505982.1">
    <property type="nucleotide sequence ID" value="NZ_FOLE01000001.1"/>
</dbReference>
<proteinExistence type="inferred from homology"/>
<evidence type="ECO:0000256" key="1">
    <source>
        <dbReference type="ARBA" id="ARBA00010641"/>
    </source>
</evidence>
<evidence type="ECO:0000313" key="7">
    <source>
        <dbReference type="EMBL" id="SFB74591.1"/>
    </source>
</evidence>
<dbReference type="SUPFAM" id="SSF88946">
    <property type="entry name" value="Sigma2 domain of RNA polymerase sigma factors"/>
    <property type="match status" value="1"/>
</dbReference>
<dbReference type="Gene3D" id="1.10.1740.10">
    <property type="match status" value="1"/>
</dbReference>
<keyword evidence="2" id="KW-0805">Transcription regulation</keyword>
<dbReference type="AlphaFoldDB" id="A0A1I1DI48"/>
<feature type="domain" description="RNA polymerase sigma-70 region 2" evidence="5">
    <location>
        <begin position="11"/>
        <end position="75"/>
    </location>
</feature>
<dbReference type="Pfam" id="PF04542">
    <property type="entry name" value="Sigma70_r2"/>
    <property type="match status" value="1"/>
</dbReference>
<dbReference type="InterPro" id="IPR007627">
    <property type="entry name" value="RNA_pol_sigma70_r2"/>
</dbReference>
<dbReference type="InterPro" id="IPR014284">
    <property type="entry name" value="RNA_pol_sigma-70_dom"/>
</dbReference>